<evidence type="ECO:0000313" key="5">
    <source>
        <dbReference type="Proteomes" id="UP000813385"/>
    </source>
</evidence>
<dbReference type="GO" id="GO:0008270">
    <property type="term" value="F:zinc ion binding"/>
    <property type="evidence" value="ECO:0007669"/>
    <property type="project" value="UniProtKB-KW"/>
</dbReference>
<comment type="caution">
    <text evidence="4">The sequence shown here is derived from an EMBL/GenBank/DDBJ whole genome shotgun (WGS) entry which is preliminary data.</text>
</comment>
<dbReference type="SMART" id="SM00343">
    <property type="entry name" value="ZnF_C2HC"/>
    <property type="match status" value="2"/>
</dbReference>
<feature type="domain" description="CCHC-type" evidence="3">
    <location>
        <begin position="11"/>
        <end position="26"/>
    </location>
</feature>
<evidence type="ECO:0000259" key="3">
    <source>
        <dbReference type="PROSITE" id="PS50158"/>
    </source>
</evidence>
<dbReference type="PROSITE" id="PS50158">
    <property type="entry name" value="ZF_CCHC"/>
    <property type="match status" value="1"/>
</dbReference>
<proteinExistence type="predicted"/>
<keyword evidence="5" id="KW-1185">Reference proteome</keyword>
<keyword evidence="1" id="KW-0479">Metal-binding</keyword>
<gene>
    <name evidence="4" type="ORF">B0T11DRAFT_327045</name>
</gene>
<dbReference type="AlphaFoldDB" id="A0A8K0X6I1"/>
<protein>
    <recommendedName>
        <fullName evidence="3">CCHC-type domain-containing protein</fullName>
    </recommendedName>
</protein>
<name>A0A8K0X6I1_9PEZI</name>
<keyword evidence="1" id="KW-0862">Zinc</keyword>
<dbReference type="EMBL" id="JAGPXD010000002">
    <property type="protein sequence ID" value="KAH7368908.1"/>
    <property type="molecule type" value="Genomic_DNA"/>
</dbReference>
<keyword evidence="1" id="KW-0863">Zinc-finger</keyword>
<feature type="region of interest" description="Disordered" evidence="2">
    <location>
        <begin position="125"/>
        <end position="155"/>
    </location>
</feature>
<sequence>MNTRLDRRTGCWHCGKQDHKKAQCPDRLCTNCRCPGHKAANCKAYYCEYCCWYCDHVSYKCEFHDPMEPFENILDLTVKRRDADNTFIFNNPEKADKIDDWRKAVVKDEPLQWSEDADWNLLEEEARKAAEESGADQECDRQSLSSDRGDLEEAK</sequence>
<evidence type="ECO:0000313" key="4">
    <source>
        <dbReference type="EMBL" id="KAH7368908.1"/>
    </source>
</evidence>
<evidence type="ECO:0000256" key="2">
    <source>
        <dbReference type="SAM" id="MobiDB-lite"/>
    </source>
</evidence>
<dbReference type="Proteomes" id="UP000813385">
    <property type="component" value="Unassembled WGS sequence"/>
</dbReference>
<dbReference type="GO" id="GO:0003676">
    <property type="term" value="F:nucleic acid binding"/>
    <property type="evidence" value="ECO:0007669"/>
    <property type="project" value="InterPro"/>
</dbReference>
<organism evidence="4 5">
    <name type="scientific">Plectosphaerella cucumerina</name>
    <dbReference type="NCBI Taxonomy" id="40658"/>
    <lineage>
        <taxon>Eukaryota</taxon>
        <taxon>Fungi</taxon>
        <taxon>Dikarya</taxon>
        <taxon>Ascomycota</taxon>
        <taxon>Pezizomycotina</taxon>
        <taxon>Sordariomycetes</taxon>
        <taxon>Hypocreomycetidae</taxon>
        <taxon>Glomerellales</taxon>
        <taxon>Plectosphaerellaceae</taxon>
        <taxon>Plectosphaerella</taxon>
    </lineage>
</organism>
<dbReference type="InterPro" id="IPR001878">
    <property type="entry name" value="Znf_CCHC"/>
</dbReference>
<dbReference type="OrthoDB" id="3863715at2759"/>
<reference evidence="4" key="1">
    <citation type="journal article" date="2021" name="Nat. Commun.">
        <title>Genetic determinants of endophytism in the Arabidopsis root mycobiome.</title>
        <authorList>
            <person name="Mesny F."/>
            <person name="Miyauchi S."/>
            <person name="Thiergart T."/>
            <person name="Pickel B."/>
            <person name="Atanasova L."/>
            <person name="Karlsson M."/>
            <person name="Huettel B."/>
            <person name="Barry K.W."/>
            <person name="Haridas S."/>
            <person name="Chen C."/>
            <person name="Bauer D."/>
            <person name="Andreopoulos W."/>
            <person name="Pangilinan J."/>
            <person name="LaButti K."/>
            <person name="Riley R."/>
            <person name="Lipzen A."/>
            <person name="Clum A."/>
            <person name="Drula E."/>
            <person name="Henrissat B."/>
            <person name="Kohler A."/>
            <person name="Grigoriev I.V."/>
            <person name="Martin F.M."/>
            <person name="Hacquard S."/>
        </authorList>
    </citation>
    <scope>NUCLEOTIDE SEQUENCE</scope>
    <source>
        <strain evidence="4">MPI-CAGE-AT-0016</strain>
    </source>
</reference>
<evidence type="ECO:0000256" key="1">
    <source>
        <dbReference type="PROSITE-ProRule" id="PRU00047"/>
    </source>
</evidence>
<accession>A0A8K0X6I1</accession>